<evidence type="ECO:0000256" key="2">
    <source>
        <dbReference type="ARBA" id="ARBA00022475"/>
    </source>
</evidence>
<keyword evidence="4 7" id="KW-1133">Transmembrane helix</keyword>
<dbReference type="RefSeq" id="WP_119715207.1">
    <property type="nucleotide sequence ID" value="NZ_OMOH01000003.1"/>
</dbReference>
<evidence type="ECO:0000256" key="1">
    <source>
        <dbReference type="ARBA" id="ARBA00004141"/>
    </source>
</evidence>
<dbReference type="InterPro" id="IPR003339">
    <property type="entry name" value="ABC/ECF_trnsptr_transmembrane"/>
</dbReference>
<sequence length="249" mass="26097">MSVRSGRADEPPGPGARRTGSADPRSKLFVLLAVAAATALSPAVWFDLVVMGAAAVFALVLRRPRMGLVGLAGYAAMMAALQGVPRLDHVALRTMLGSFGALMRTVLPCGLVAAVTVSTTPVGEFMSALNALRLPRQVVVPLAIMLRYAPTVRADWASIRDAMRLRGIGPGPITLVRHPVRTIECVYVPLLMSASTAADELSMAAVARGIENPARRTCCTPIGFGRVDVLATAPGIVVLVLAIVLRVNA</sequence>
<evidence type="ECO:0000313" key="9">
    <source>
        <dbReference type="Proteomes" id="UP000265962"/>
    </source>
</evidence>
<evidence type="ECO:0000256" key="5">
    <source>
        <dbReference type="ARBA" id="ARBA00023136"/>
    </source>
</evidence>
<dbReference type="PANTHER" id="PTHR34857">
    <property type="entry name" value="SLL0384 PROTEIN"/>
    <property type="match status" value="1"/>
</dbReference>
<feature type="transmembrane region" description="Helical" evidence="7">
    <location>
        <begin position="66"/>
        <end position="84"/>
    </location>
</feature>
<feature type="transmembrane region" description="Helical" evidence="7">
    <location>
        <begin position="96"/>
        <end position="117"/>
    </location>
</feature>
<evidence type="ECO:0000256" key="7">
    <source>
        <dbReference type="SAM" id="Phobius"/>
    </source>
</evidence>
<protein>
    <submittedName>
        <fullName evidence="8">Cobalt transport protein</fullName>
    </submittedName>
</protein>
<proteinExistence type="predicted"/>
<evidence type="ECO:0000313" key="8">
    <source>
        <dbReference type="EMBL" id="SPF68014.1"/>
    </source>
</evidence>
<gene>
    <name evidence="8" type="ORF">PROPJV5_0971</name>
</gene>
<name>A0A375HZN6_9ACTN</name>
<keyword evidence="9" id="KW-1185">Reference proteome</keyword>
<dbReference type="PANTHER" id="PTHR34857:SF2">
    <property type="entry name" value="SLL0384 PROTEIN"/>
    <property type="match status" value="1"/>
</dbReference>
<feature type="compositionally biased region" description="Basic and acidic residues" evidence="6">
    <location>
        <begin position="1"/>
        <end position="10"/>
    </location>
</feature>
<reference evidence="9" key="1">
    <citation type="submission" date="2018-02" db="EMBL/GenBank/DDBJ databases">
        <authorList>
            <person name="Hornung B."/>
        </authorList>
    </citation>
    <scope>NUCLEOTIDE SEQUENCE [LARGE SCALE GENOMIC DNA]</scope>
</reference>
<dbReference type="EMBL" id="OMOH01000003">
    <property type="protein sequence ID" value="SPF68014.1"/>
    <property type="molecule type" value="Genomic_DNA"/>
</dbReference>
<evidence type="ECO:0000256" key="4">
    <source>
        <dbReference type="ARBA" id="ARBA00022989"/>
    </source>
</evidence>
<evidence type="ECO:0000256" key="6">
    <source>
        <dbReference type="SAM" id="MobiDB-lite"/>
    </source>
</evidence>
<evidence type="ECO:0000256" key="3">
    <source>
        <dbReference type="ARBA" id="ARBA00022692"/>
    </source>
</evidence>
<dbReference type="InterPro" id="IPR051611">
    <property type="entry name" value="ECF_transporter_component"/>
</dbReference>
<keyword evidence="5 7" id="KW-0472">Membrane</keyword>
<dbReference type="GO" id="GO:0005886">
    <property type="term" value="C:plasma membrane"/>
    <property type="evidence" value="ECO:0007669"/>
    <property type="project" value="UniProtKB-ARBA"/>
</dbReference>
<dbReference type="OrthoDB" id="3251998at2"/>
<comment type="subcellular location">
    <subcellularLocation>
        <location evidence="1">Membrane</location>
        <topology evidence="1">Multi-pass membrane protein</topology>
    </subcellularLocation>
</comment>
<dbReference type="AlphaFoldDB" id="A0A375HZN6"/>
<dbReference type="Pfam" id="PF02361">
    <property type="entry name" value="CbiQ"/>
    <property type="match status" value="1"/>
</dbReference>
<keyword evidence="3 7" id="KW-0812">Transmembrane</keyword>
<keyword evidence="2" id="KW-1003">Cell membrane</keyword>
<feature type="region of interest" description="Disordered" evidence="6">
    <location>
        <begin position="1"/>
        <end position="22"/>
    </location>
</feature>
<accession>A0A375HZN6</accession>
<organism evidence="8 9">
    <name type="scientific">Propionibacterium ruminifibrarum</name>
    <dbReference type="NCBI Taxonomy" id="1962131"/>
    <lineage>
        <taxon>Bacteria</taxon>
        <taxon>Bacillati</taxon>
        <taxon>Actinomycetota</taxon>
        <taxon>Actinomycetes</taxon>
        <taxon>Propionibacteriales</taxon>
        <taxon>Propionibacteriaceae</taxon>
        <taxon>Propionibacterium</taxon>
    </lineage>
</organism>
<feature type="transmembrane region" description="Helical" evidence="7">
    <location>
        <begin position="229"/>
        <end position="247"/>
    </location>
</feature>
<dbReference type="Proteomes" id="UP000265962">
    <property type="component" value="Unassembled WGS sequence"/>
</dbReference>
<dbReference type="CDD" id="cd16914">
    <property type="entry name" value="EcfT"/>
    <property type="match status" value="1"/>
</dbReference>
<feature type="transmembrane region" description="Helical" evidence="7">
    <location>
        <begin position="28"/>
        <end position="60"/>
    </location>
</feature>